<dbReference type="Proteomes" id="UP000228528">
    <property type="component" value="Unassembled WGS sequence"/>
</dbReference>
<dbReference type="PANTHER" id="PTHR33540">
    <property type="entry name" value="TRNA THREONYLCARBAMOYLADENOSINE BIOSYNTHESIS PROTEIN TSAE"/>
    <property type="match status" value="1"/>
</dbReference>
<evidence type="ECO:0000256" key="9">
    <source>
        <dbReference type="ARBA" id="ARBA00022842"/>
    </source>
</evidence>
<dbReference type="GO" id="GO:0002949">
    <property type="term" value="P:tRNA threonylcarbamoyladenosine modification"/>
    <property type="evidence" value="ECO:0007669"/>
    <property type="project" value="InterPro"/>
</dbReference>
<keyword evidence="7" id="KW-0547">Nucleotide-binding</keyword>
<keyword evidence="8" id="KW-0067">ATP-binding</keyword>
<dbReference type="AlphaFoldDB" id="A0A2M6P2A9"/>
<dbReference type="Gene3D" id="3.40.50.300">
    <property type="entry name" value="P-loop containing nucleotide triphosphate hydrolases"/>
    <property type="match status" value="1"/>
</dbReference>
<accession>A0A2M6P2A9</accession>
<keyword evidence="11" id="KW-0808">Transferase</keyword>
<evidence type="ECO:0000256" key="10">
    <source>
        <dbReference type="ARBA" id="ARBA00032441"/>
    </source>
</evidence>
<comment type="caution">
    <text evidence="11">The sequence shown here is derived from an EMBL/GenBank/DDBJ whole genome shotgun (WGS) entry which is preliminary data.</text>
</comment>
<evidence type="ECO:0000256" key="2">
    <source>
        <dbReference type="ARBA" id="ARBA00007599"/>
    </source>
</evidence>
<dbReference type="SUPFAM" id="SSF52540">
    <property type="entry name" value="P-loop containing nucleoside triphosphate hydrolases"/>
    <property type="match status" value="1"/>
</dbReference>
<dbReference type="PANTHER" id="PTHR33540:SF2">
    <property type="entry name" value="TRNA THREONYLCARBAMOYLADENOSINE BIOSYNTHESIS PROTEIN TSAE"/>
    <property type="match status" value="1"/>
</dbReference>
<protein>
    <recommendedName>
        <fullName evidence="3">tRNA threonylcarbamoyladenosine biosynthesis protein TsaE</fullName>
    </recommendedName>
    <alternativeName>
        <fullName evidence="10">t(6)A37 threonylcarbamoyladenosine biosynthesis protein TsaE</fullName>
    </alternativeName>
</protein>
<sequence>MEFISTCQEDTKKIGQTIASTLQPGDIITLTGNLGTGKTSLTKAIAKGLGIQKEITSPTFPIMNIYTVPKNPKEITQLIHIDTYRIDNEKELIEIGVEEYLEDSNTITIIEWPEKINSLLQNKKIKKVLIEHLGEQKRKITLE</sequence>
<comment type="subcellular location">
    <subcellularLocation>
        <location evidence="1">Cytoplasm</location>
    </subcellularLocation>
</comment>
<evidence type="ECO:0000256" key="8">
    <source>
        <dbReference type="ARBA" id="ARBA00022840"/>
    </source>
</evidence>
<keyword evidence="9" id="KW-0460">Magnesium</keyword>
<reference evidence="12" key="1">
    <citation type="submission" date="2017-09" db="EMBL/GenBank/DDBJ databases">
        <title>Depth-based differentiation of microbial function through sediment-hosted aquifers and enrichment of novel symbionts in the deep terrestrial subsurface.</title>
        <authorList>
            <person name="Probst A.J."/>
            <person name="Ladd B."/>
            <person name="Jarett J.K."/>
            <person name="Geller-Mcgrath D.E."/>
            <person name="Sieber C.M.K."/>
            <person name="Emerson J.B."/>
            <person name="Anantharaman K."/>
            <person name="Thomas B.C."/>
            <person name="Malmstrom R."/>
            <person name="Stieglmeier M."/>
            <person name="Klingl A."/>
            <person name="Woyke T."/>
            <person name="Ryan C.M."/>
            <person name="Banfield J.F."/>
        </authorList>
    </citation>
    <scope>NUCLEOTIDE SEQUENCE [LARGE SCALE GENOMIC DNA]</scope>
</reference>
<evidence type="ECO:0000256" key="7">
    <source>
        <dbReference type="ARBA" id="ARBA00022741"/>
    </source>
</evidence>
<evidence type="ECO:0000313" key="11">
    <source>
        <dbReference type="EMBL" id="PIR77689.1"/>
    </source>
</evidence>
<keyword evidence="6" id="KW-0479">Metal-binding</keyword>
<gene>
    <name evidence="11" type="ORF">COU30_01085</name>
</gene>
<dbReference type="EMBL" id="PFBW01000046">
    <property type="protein sequence ID" value="PIR77689.1"/>
    <property type="molecule type" value="Genomic_DNA"/>
</dbReference>
<evidence type="ECO:0000256" key="5">
    <source>
        <dbReference type="ARBA" id="ARBA00022694"/>
    </source>
</evidence>
<dbReference type="GO" id="GO:0046872">
    <property type="term" value="F:metal ion binding"/>
    <property type="evidence" value="ECO:0007669"/>
    <property type="project" value="UniProtKB-KW"/>
</dbReference>
<evidence type="ECO:0000256" key="6">
    <source>
        <dbReference type="ARBA" id="ARBA00022723"/>
    </source>
</evidence>
<keyword evidence="5" id="KW-0819">tRNA processing</keyword>
<evidence type="ECO:0000313" key="12">
    <source>
        <dbReference type="Proteomes" id="UP000228528"/>
    </source>
</evidence>
<dbReference type="GO" id="GO:0016740">
    <property type="term" value="F:transferase activity"/>
    <property type="evidence" value="ECO:0007669"/>
    <property type="project" value="UniProtKB-KW"/>
</dbReference>
<evidence type="ECO:0000256" key="4">
    <source>
        <dbReference type="ARBA" id="ARBA00022490"/>
    </source>
</evidence>
<proteinExistence type="inferred from homology"/>
<keyword evidence="4" id="KW-0963">Cytoplasm</keyword>
<comment type="similarity">
    <text evidence="2">Belongs to the TsaE family.</text>
</comment>
<dbReference type="GO" id="GO:0005737">
    <property type="term" value="C:cytoplasm"/>
    <property type="evidence" value="ECO:0007669"/>
    <property type="project" value="UniProtKB-SubCell"/>
</dbReference>
<dbReference type="InterPro" id="IPR003442">
    <property type="entry name" value="T6A_TsaE"/>
</dbReference>
<dbReference type="Pfam" id="PF02367">
    <property type="entry name" value="TsaE"/>
    <property type="match status" value="1"/>
</dbReference>
<organism evidence="11 12">
    <name type="scientific">Candidatus Magasanikbacteria bacterium CG10_big_fil_rev_8_21_14_0_10_38_6</name>
    <dbReference type="NCBI Taxonomy" id="1974647"/>
    <lineage>
        <taxon>Bacteria</taxon>
        <taxon>Candidatus Magasanikiibacteriota</taxon>
    </lineage>
</organism>
<dbReference type="GO" id="GO:0005524">
    <property type="term" value="F:ATP binding"/>
    <property type="evidence" value="ECO:0007669"/>
    <property type="project" value="UniProtKB-KW"/>
</dbReference>
<evidence type="ECO:0000256" key="1">
    <source>
        <dbReference type="ARBA" id="ARBA00004496"/>
    </source>
</evidence>
<dbReference type="InterPro" id="IPR027417">
    <property type="entry name" value="P-loop_NTPase"/>
</dbReference>
<name>A0A2M6P2A9_9BACT</name>
<dbReference type="NCBIfam" id="TIGR00150">
    <property type="entry name" value="T6A_YjeE"/>
    <property type="match status" value="1"/>
</dbReference>
<evidence type="ECO:0000256" key="3">
    <source>
        <dbReference type="ARBA" id="ARBA00019010"/>
    </source>
</evidence>